<dbReference type="STRING" id="86049.A0A1C1C9P0"/>
<keyword evidence="3" id="KW-1185">Reference proteome</keyword>
<dbReference type="VEuPathDB" id="FungiDB:G647_10023"/>
<gene>
    <name evidence="2" type="ORF">CLCR_05485</name>
</gene>
<dbReference type="PANTHER" id="PTHR36847">
    <property type="entry name" value="AMIDOLIGASE ENZYME"/>
    <property type="match status" value="1"/>
</dbReference>
<dbReference type="VEuPathDB" id="FungiDB:G647_07863"/>
<sequence length="578" mass="64608">MPSPLKLTFGVEIEHLFGIKQNEVAVKPEYAWLRPENCAVETDGVGMSLPGWYPESYDPMDKQHRTELYLAGLRQAAKIIRTNAGQDAPMVELDADGLDSNGLQELHDQLRAIPKHCNPEAPYFFATGPEIGSVHVHVGVQPGAEREQEGLSTEFLQHLAFICMVFEDTITLLHHPERQGYQGTKAFKYAKSNRTAINASGHSCALAPEFSCEEAFLKIFEVDVDERDLLHTLLNKTSRQPGGKRERIVNFTNALGEDQGQYLTRTVEFRQHHGTLCTEDICEWVIFVTALARAAERKEHEQTAPGATLPESIREKIQALNDGVRPYVEDQANKYIWLFQEGAKKKNLEDLFDLLQLPAQRREYWWSRARTMKDLANTEKYKGRSTCEYPCACDPPCGCVPLCDSNLHCKCKFPCNGKPLCSLPPRRDCAEWHTDEWIIPSYNDGRRIGKGGNAYAVADDAETETEAGTGPVALIGTEHEFETEPDDVMLVPSEEVTSATMALSTNTIVGMKRSLEAAGEDEGEVCLSRGDKLKHEVSSVKAGERDCEFDDQPHSGRWNAKSKHGARPSDMPPYTGPR</sequence>
<protein>
    <submittedName>
        <fullName evidence="2">Uncharacterized protein</fullName>
    </submittedName>
</protein>
<feature type="compositionally biased region" description="Basic and acidic residues" evidence="1">
    <location>
        <begin position="534"/>
        <end position="554"/>
    </location>
</feature>
<evidence type="ECO:0000256" key="1">
    <source>
        <dbReference type="SAM" id="MobiDB-lite"/>
    </source>
</evidence>
<organism evidence="2 3">
    <name type="scientific">Cladophialophora carrionii</name>
    <dbReference type="NCBI Taxonomy" id="86049"/>
    <lineage>
        <taxon>Eukaryota</taxon>
        <taxon>Fungi</taxon>
        <taxon>Dikarya</taxon>
        <taxon>Ascomycota</taxon>
        <taxon>Pezizomycotina</taxon>
        <taxon>Eurotiomycetes</taxon>
        <taxon>Chaetothyriomycetidae</taxon>
        <taxon>Chaetothyriales</taxon>
        <taxon>Herpotrichiellaceae</taxon>
        <taxon>Cladophialophora</taxon>
    </lineage>
</organism>
<dbReference type="OrthoDB" id="412402at2759"/>
<reference evidence="3" key="1">
    <citation type="submission" date="2015-07" db="EMBL/GenBank/DDBJ databases">
        <authorList>
            <person name="Teixeira M.M."/>
            <person name="Souza R.C."/>
            <person name="Almeida L.G."/>
            <person name="Vicente V.A."/>
            <person name="de Hoog S."/>
            <person name="Bocca A.L."/>
            <person name="de Almeida S.R."/>
            <person name="Vasconcelos A.T."/>
            <person name="Felipe M.S."/>
        </authorList>
    </citation>
    <scope>NUCLEOTIDE SEQUENCE [LARGE SCALE GENOMIC DNA]</scope>
    <source>
        <strain evidence="3">KSF</strain>
    </source>
</reference>
<proteinExistence type="predicted"/>
<dbReference type="Proteomes" id="UP000094526">
    <property type="component" value="Unassembled WGS sequence"/>
</dbReference>
<name>A0A1C1C9P0_9EURO</name>
<dbReference type="EMBL" id="LGRB01000020">
    <property type="protein sequence ID" value="OCT45206.1"/>
    <property type="molecule type" value="Genomic_DNA"/>
</dbReference>
<accession>A0A1C1C9P0</accession>
<dbReference type="VEuPathDB" id="FungiDB:CLCR_05485"/>
<comment type="caution">
    <text evidence="2">The sequence shown here is derived from an EMBL/GenBank/DDBJ whole genome shotgun (WGS) entry which is preliminary data.</text>
</comment>
<dbReference type="AlphaFoldDB" id="A0A1C1C9P0"/>
<feature type="region of interest" description="Disordered" evidence="1">
    <location>
        <begin position="534"/>
        <end position="578"/>
    </location>
</feature>
<dbReference type="PANTHER" id="PTHR36847:SF1">
    <property type="entry name" value="AMIDOLIGASE ENZYME"/>
    <property type="match status" value="1"/>
</dbReference>
<evidence type="ECO:0000313" key="2">
    <source>
        <dbReference type="EMBL" id="OCT45206.1"/>
    </source>
</evidence>
<evidence type="ECO:0000313" key="3">
    <source>
        <dbReference type="Proteomes" id="UP000094526"/>
    </source>
</evidence>